<feature type="transmembrane region" description="Helical" evidence="10">
    <location>
        <begin position="75"/>
        <end position="91"/>
    </location>
</feature>
<comment type="caution">
    <text evidence="12">The sequence shown here is derived from an EMBL/GenBank/DDBJ whole genome shotgun (WGS) entry which is preliminary data.</text>
</comment>
<feature type="transmembrane region" description="Helical" evidence="10">
    <location>
        <begin position="199"/>
        <end position="218"/>
    </location>
</feature>
<evidence type="ECO:0000256" key="10">
    <source>
        <dbReference type="SAM" id="Phobius"/>
    </source>
</evidence>
<feature type="transmembrane region" description="Helical" evidence="10">
    <location>
        <begin position="175"/>
        <end position="193"/>
    </location>
</feature>
<dbReference type="InterPro" id="IPR039261">
    <property type="entry name" value="FNR_nucleotide-bd"/>
</dbReference>
<keyword evidence="7" id="KW-1278">Translocase</keyword>
<keyword evidence="3" id="KW-0597">Phosphoprotein</keyword>
<dbReference type="InterPro" id="IPR004338">
    <property type="entry name" value="NqrB/RnfD"/>
</dbReference>
<dbReference type="GO" id="GO:0016020">
    <property type="term" value="C:membrane"/>
    <property type="evidence" value="ECO:0007669"/>
    <property type="project" value="InterPro"/>
</dbReference>
<dbReference type="GO" id="GO:0055085">
    <property type="term" value="P:transmembrane transport"/>
    <property type="evidence" value="ECO:0007669"/>
    <property type="project" value="InterPro"/>
</dbReference>
<feature type="transmembrane region" description="Helical" evidence="10">
    <location>
        <begin position="146"/>
        <end position="168"/>
    </location>
</feature>
<evidence type="ECO:0000256" key="2">
    <source>
        <dbReference type="ARBA" id="ARBA00022448"/>
    </source>
</evidence>
<keyword evidence="8 10" id="KW-1133">Transmembrane helix</keyword>
<feature type="transmembrane region" description="Helical" evidence="10">
    <location>
        <begin position="121"/>
        <end position="140"/>
    </location>
</feature>
<dbReference type="InterPro" id="IPR001433">
    <property type="entry name" value="OxRdtase_FAD/NAD-bd"/>
</dbReference>
<feature type="transmembrane region" description="Helical" evidence="10">
    <location>
        <begin position="46"/>
        <end position="68"/>
    </location>
</feature>
<organism evidence="12 13">
    <name type="scientific">Gordonia araii NBRC 100433</name>
    <dbReference type="NCBI Taxonomy" id="1073574"/>
    <lineage>
        <taxon>Bacteria</taxon>
        <taxon>Bacillati</taxon>
        <taxon>Actinomycetota</taxon>
        <taxon>Actinomycetes</taxon>
        <taxon>Mycobacteriales</taxon>
        <taxon>Gordoniaceae</taxon>
        <taxon>Gordonia</taxon>
    </lineage>
</organism>
<dbReference type="OrthoDB" id="9801223at2"/>
<evidence type="ECO:0000256" key="6">
    <source>
        <dbReference type="ARBA" id="ARBA00022692"/>
    </source>
</evidence>
<gene>
    <name evidence="12" type="ORF">GOARA_011_00040</name>
</gene>
<evidence type="ECO:0000256" key="3">
    <source>
        <dbReference type="ARBA" id="ARBA00022553"/>
    </source>
</evidence>
<name>G7GXR3_9ACTN</name>
<dbReference type="RefSeq" id="WP_007320468.1">
    <property type="nucleotide sequence ID" value="NZ_BAEE01000011.1"/>
</dbReference>
<dbReference type="SUPFAM" id="SSF52343">
    <property type="entry name" value="Ferredoxin reductase-like, C-terminal NADP-linked domain"/>
    <property type="match status" value="1"/>
</dbReference>
<accession>G7GXR3</accession>
<evidence type="ECO:0000256" key="5">
    <source>
        <dbReference type="ARBA" id="ARBA00022643"/>
    </source>
</evidence>
<keyword evidence="4" id="KW-0285">Flavoprotein</keyword>
<evidence type="ECO:0000259" key="11">
    <source>
        <dbReference type="Pfam" id="PF00175"/>
    </source>
</evidence>
<dbReference type="AlphaFoldDB" id="G7GXR3"/>
<dbReference type="STRING" id="1073574.GOARA_011_00040"/>
<dbReference type="EMBL" id="BAEE01000011">
    <property type="protein sequence ID" value="GAB08388.1"/>
    <property type="molecule type" value="Genomic_DNA"/>
</dbReference>
<dbReference type="Pfam" id="PF00175">
    <property type="entry name" value="NAD_binding_1"/>
    <property type="match status" value="1"/>
</dbReference>
<comment type="cofactor">
    <cofactor evidence="1">
        <name>FAD</name>
        <dbReference type="ChEBI" id="CHEBI:57692"/>
    </cofactor>
</comment>
<evidence type="ECO:0000256" key="1">
    <source>
        <dbReference type="ARBA" id="ARBA00001974"/>
    </source>
</evidence>
<proteinExistence type="predicted"/>
<keyword evidence="6 10" id="KW-0812">Transmembrane</keyword>
<evidence type="ECO:0000256" key="7">
    <source>
        <dbReference type="ARBA" id="ARBA00022967"/>
    </source>
</evidence>
<keyword evidence="13" id="KW-1185">Reference proteome</keyword>
<dbReference type="InterPro" id="IPR050415">
    <property type="entry name" value="MRET"/>
</dbReference>
<reference evidence="12 13" key="1">
    <citation type="submission" date="2011-11" db="EMBL/GenBank/DDBJ databases">
        <title>Whole genome shotgun sequence of Gordonia araii NBRC 100433.</title>
        <authorList>
            <person name="Yoshida Y."/>
            <person name="Hosoyama A."/>
            <person name="Tsuchikane K."/>
            <person name="Katsumata H."/>
            <person name="Yamazaki S."/>
            <person name="Fujita N."/>
        </authorList>
    </citation>
    <scope>NUCLEOTIDE SEQUENCE [LARGE SCALE GENOMIC DNA]</scope>
    <source>
        <strain evidence="12 13">NBRC 100433</strain>
    </source>
</reference>
<sequence>MNRLVPAWLSPHRTVLLALVALAVYTFALAAVDIGDEGFGYRPAALVRSLVVVIVVSAVVTYACAAVVRVPPNSDSWLITALILFFVMPVGVDAGTLKAAALGAVAASLSKYVLVWRRRLIVNPVVAGAVTCYVFSYAQIGGIAYLSWWVASRELLIPMIVIGVLTITALREWPLIVAYLAAALSTAAIAAAVHPTGHTLALILNSTPLLFLGVFMLPEPLTSPATRRPRLAYGALVGTLMYSSIYVKVTETYAFGFDPEIALLVGCLFAFAVRLASGTARRVPLDVSTSPMVASTYRVSADGRVAFRPGQWATVSTPHWRWPLWVRSRRVFSFASAPNASSDAGLVEFGFTVSHTPSRFKDALIGGARRAYVDNVGGDFVLAPRVRRSSRVVLISSGIGITPFASMLRSLLDDGEDLAGLAIVHVVRAADRAAYADLVERAAASGALVGCVVSAELADGFDAESLREVLPSAWTSADATHYFISGAPAFVGSTARSVRRVDPRTLLRPWRIHTDSFTGY</sequence>
<evidence type="ECO:0000256" key="8">
    <source>
        <dbReference type="ARBA" id="ARBA00022989"/>
    </source>
</evidence>
<dbReference type="GO" id="GO:0016491">
    <property type="term" value="F:oxidoreductase activity"/>
    <property type="evidence" value="ECO:0007669"/>
    <property type="project" value="InterPro"/>
</dbReference>
<keyword evidence="5" id="KW-0288">FMN</keyword>
<evidence type="ECO:0000256" key="9">
    <source>
        <dbReference type="ARBA" id="ARBA00023136"/>
    </source>
</evidence>
<feature type="domain" description="Oxidoreductase FAD/NAD(P)-binding" evidence="11">
    <location>
        <begin position="394"/>
        <end position="491"/>
    </location>
</feature>
<keyword evidence="9 10" id="KW-0472">Membrane</keyword>
<feature type="transmembrane region" description="Helical" evidence="10">
    <location>
        <begin position="230"/>
        <end position="247"/>
    </location>
</feature>
<dbReference type="Gene3D" id="3.40.50.80">
    <property type="entry name" value="Nucleotide-binding domain of ferredoxin-NADP reductase (FNR) module"/>
    <property type="match status" value="1"/>
</dbReference>
<dbReference type="PANTHER" id="PTHR47354:SF5">
    <property type="entry name" value="PROTEIN RFBI"/>
    <property type="match status" value="1"/>
</dbReference>
<evidence type="ECO:0000313" key="13">
    <source>
        <dbReference type="Proteomes" id="UP000035088"/>
    </source>
</evidence>
<dbReference type="PANTHER" id="PTHR47354">
    <property type="entry name" value="NADH OXIDOREDUCTASE HCR"/>
    <property type="match status" value="1"/>
</dbReference>
<evidence type="ECO:0000313" key="12">
    <source>
        <dbReference type="EMBL" id="GAB08388.1"/>
    </source>
</evidence>
<dbReference type="Pfam" id="PF03116">
    <property type="entry name" value="NQR2_RnfD_RnfE"/>
    <property type="match status" value="1"/>
</dbReference>
<keyword evidence="2" id="KW-0813">Transport</keyword>
<dbReference type="Proteomes" id="UP000035088">
    <property type="component" value="Unassembled WGS sequence"/>
</dbReference>
<protein>
    <submittedName>
        <fullName evidence="12">Putative NADPH oxidoreductase</fullName>
    </submittedName>
</protein>
<evidence type="ECO:0000256" key="4">
    <source>
        <dbReference type="ARBA" id="ARBA00022630"/>
    </source>
</evidence>
<dbReference type="CDD" id="cd00322">
    <property type="entry name" value="FNR_like"/>
    <property type="match status" value="1"/>
</dbReference>